<evidence type="ECO:0000313" key="2">
    <source>
        <dbReference type="Proteomes" id="UP000010388"/>
    </source>
</evidence>
<sequence>MSKRRTQCPEFKAKAPMEAISGCKTFQRIAADKAIDQFNFSVVP</sequence>
<proteinExistence type="predicted"/>
<dbReference type="KEGG" id="cgc:Cyagr_2599"/>
<dbReference type="RefSeq" id="WP_015110141.1">
    <property type="nucleotide sequence ID" value="NC_019675.1"/>
</dbReference>
<name>K9P9Q9_CYAGP</name>
<organism evidence="1 2">
    <name type="scientific">Cyanobium gracile (strain ATCC 27147 / PCC 6307)</name>
    <dbReference type="NCBI Taxonomy" id="292564"/>
    <lineage>
        <taxon>Bacteria</taxon>
        <taxon>Bacillati</taxon>
        <taxon>Cyanobacteriota</taxon>
        <taxon>Cyanophyceae</taxon>
        <taxon>Synechococcales</taxon>
        <taxon>Prochlorococcaceae</taxon>
        <taxon>Cyanobium</taxon>
    </lineage>
</organism>
<dbReference type="Proteomes" id="UP000010388">
    <property type="component" value="Chromosome"/>
</dbReference>
<reference evidence="2" key="1">
    <citation type="journal article" date="2013" name="Proc. Natl. Acad. Sci. U.S.A.">
        <title>Improving the coverage of the cyanobacterial phylum using diversity-driven genome sequencing.</title>
        <authorList>
            <person name="Shih P.M."/>
            <person name="Wu D."/>
            <person name="Latifi A."/>
            <person name="Axen S.D."/>
            <person name="Fewer D.P."/>
            <person name="Talla E."/>
            <person name="Calteau A."/>
            <person name="Cai F."/>
            <person name="Tandeau de Marsac N."/>
            <person name="Rippka R."/>
            <person name="Herdman M."/>
            <person name="Sivonen K."/>
            <person name="Coursin T."/>
            <person name="Laurent T."/>
            <person name="Goodwin L."/>
            <person name="Nolan M."/>
            <person name="Davenport K.W."/>
            <person name="Han C.S."/>
            <person name="Rubin E.M."/>
            <person name="Eisen J.A."/>
            <person name="Woyke T."/>
            <person name="Gugger M."/>
            <person name="Kerfeld C.A."/>
        </authorList>
    </citation>
    <scope>NUCLEOTIDE SEQUENCE [LARGE SCALE GENOMIC DNA]</scope>
    <source>
        <strain evidence="2">ATCC 27147 / PCC 6307</strain>
    </source>
</reference>
<protein>
    <submittedName>
        <fullName evidence="1">Uncharacterized protein</fullName>
    </submittedName>
</protein>
<accession>K9P9Q9</accession>
<dbReference type="HOGENOM" id="CLU_217905_0_0_3"/>
<dbReference type="AlphaFoldDB" id="K9P9Q9"/>
<evidence type="ECO:0000313" key="1">
    <source>
        <dbReference type="EMBL" id="AFY29703.1"/>
    </source>
</evidence>
<gene>
    <name evidence="1" type="ordered locus">Cyagr_2599</name>
</gene>
<dbReference type="EMBL" id="CP003495">
    <property type="protein sequence ID" value="AFY29703.1"/>
    <property type="molecule type" value="Genomic_DNA"/>
</dbReference>